<dbReference type="EMBL" id="BAABME010010694">
    <property type="protein sequence ID" value="GAA0181090.1"/>
    <property type="molecule type" value="Genomic_DNA"/>
</dbReference>
<evidence type="ECO:0000256" key="2">
    <source>
        <dbReference type="SAM" id="MobiDB-lite"/>
    </source>
</evidence>
<organism evidence="4 5">
    <name type="scientific">Lithospermum erythrorhizon</name>
    <name type="common">Purple gromwell</name>
    <name type="synonym">Lithospermum officinale var. erythrorhizon</name>
    <dbReference type="NCBI Taxonomy" id="34254"/>
    <lineage>
        <taxon>Eukaryota</taxon>
        <taxon>Viridiplantae</taxon>
        <taxon>Streptophyta</taxon>
        <taxon>Embryophyta</taxon>
        <taxon>Tracheophyta</taxon>
        <taxon>Spermatophyta</taxon>
        <taxon>Magnoliopsida</taxon>
        <taxon>eudicotyledons</taxon>
        <taxon>Gunneridae</taxon>
        <taxon>Pentapetalae</taxon>
        <taxon>asterids</taxon>
        <taxon>lamiids</taxon>
        <taxon>Boraginales</taxon>
        <taxon>Boraginaceae</taxon>
        <taxon>Boraginoideae</taxon>
        <taxon>Lithospermeae</taxon>
        <taxon>Lithospermum</taxon>
    </lineage>
</organism>
<evidence type="ECO:0000313" key="4">
    <source>
        <dbReference type="EMBL" id="GAA0181090.1"/>
    </source>
</evidence>
<dbReference type="PANTHER" id="PTHR46288">
    <property type="entry name" value="PHORBOL-ESTER/DAG-TYPE DOMAIN-CONTAINING PROTEIN"/>
    <property type="match status" value="1"/>
</dbReference>
<gene>
    <name evidence="4" type="ORF">LIER_30198</name>
</gene>
<feature type="domain" description="DC1" evidence="3">
    <location>
        <begin position="120"/>
        <end position="173"/>
    </location>
</feature>
<protein>
    <recommendedName>
        <fullName evidence="3">DC1 domain-containing protein</fullName>
    </recommendedName>
</protein>
<sequence>MEYKHFSHEHHLTLSKVQEGHHHQCHGCPALCHPPSSIFACWKCNFFLHEHCGNANRFIKHPAHPEHPIILTPTPTYCSGSFICNACGSPGNSFSYSCALCELDLHVNCAFLPLKVTQKAHEHDLYLYIPSPDSSQETTKEVCKICAKELSPKLWSFICAKAECGFRVHTCCATNEVKPGQYIDDGPEVIDQTSSNSAKSQPEVETNQTQTGFTMDQLNEIEQLRLQMQMSNQLAQMMASFNLANLV</sequence>
<dbReference type="PANTHER" id="PTHR46288:SF68">
    <property type="entry name" value="DC1 DOMAIN-CONTAINING PROTEIN"/>
    <property type="match status" value="1"/>
</dbReference>
<dbReference type="Proteomes" id="UP001454036">
    <property type="component" value="Unassembled WGS sequence"/>
</dbReference>
<evidence type="ECO:0000256" key="1">
    <source>
        <dbReference type="ARBA" id="ARBA00022737"/>
    </source>
</evidence>
<name>A0AAV3RLV6_LITER</name>
<evidence type="ECO:0000259" key="3">
    <source>
        <dbReference type="Pfam" id="PF03107"/>
    </source>
</evidence>
<dbReference type="Pfam" id="PF03107">
    <property type="entry name" value="C1_2"/>
    <property type="match status" value="2"/>
</dbReference>
<reference evidence="4 5" key="1">
    <citation type="submission" date="2024-01" db="EMBL/GenBank/DDBJ databases">
        <title>The complete chloroplast genome sequence of Lithospermum erythrorhizon: insights into the phylogenetic relationship among Boraginaceae species and the maternal lineages of purple gromwells.</title>
        <authorList>
            <person name="Okada T."/>
            <person name="Watanabe K."/>
        </authorList>
    </citation>
    <scope>NUCLEOTIDE SEQUENCE [LARGE SCALE GENOMIC DNA]</scope>
</reference>
<feature type="domain" description="DC1" evidence="3">
    <location>
        <begin position="63"/>
        <end position="110"/>
    </location>
</feature>
<feature type="region of interest" description="Disordered" evidence="2">
    <location>
        <begin position="183"/>
        <end position="211"/>
    </location>
</feature>
<dbReference type="InterPro" id="IPR046349">
    <property type="entry name" value="C1-like_sf"/>
</dbReference>
<feature type="compositionally biased region" description="Polar residues" evidence="2">
    <location>
        <begin position="191"/>
        <end position="211"/>
    </location>
</feature>
<keyword evidence="5" id="KW-1185">Reference proteome</keyword>
<dbReference type="InterPro" id="IPR004146">
    <property type="entry name" value="DC1"/>
</dbReference>
<dbReference type="AlphaFoldDB" id="A0AAV3RLV6"/>
<comment type="caution">
    <text evidence="4">The sequence shown here is derived from an EMBL/GenBank/DDBJ whole genome shotgun (WGS) entry which is preliminary data.</text>
</comment>
<evidence type="ECO:0000313" key="5">
    <source>
        <dbReference type="Proteomes" id="UP001454036"/>
    </source>
</evidence>
<accession>A0AAV3RLV6</accession>
<keyword evidence="1" id="KW-0677">Repeat</keyword>
<dbReference type="SUPFAM" id="SSF57889">
    <property type="entry name" value="Cysteine-rich domain"/>
    <property type="match status" value="3"/>
</dbReference>
<proteinExistence type="predicted"/>